<keyword evidence="2" id="KW-1185">Reference proteome</keyword>
<comment type="caution">
    <text evidence="1">The sequence shown here is derived from an EMBL/GenBank/DDBJ whole genome shotgun (WGS) entry which is preliminary data.</text>
</comment>
<dbReference type="RefSeq" id="WP_236575201.1">
    <property type="nucleotide sequence ID" value="NZ_JALKHS010000005.1"/>
</dbReference>
<name>A0ABT0DTV8_9SPHN</name>
<protein>
    <submittedName>
        <fullName evidence="1">Uncharacterized protein</fullName>
    </submittedName>
</protein>
<dbReference type="EMBL" id="JALKHS010000005">
    <property type="protein sequence ID" value="MCK0530561.1"/>
    <property type="molecule type" value="Genomic_DNA"/>
</dbReference>
<organism evidence="1 2">
    <name type="scientific">Sphingobium agri</name>
    <dbReference type="NCBI Taxonomy" id="2933566"/>
    <lineage>
        <taxon>Bacteria</taxon>
        <taxon>Pseudomonadati</taxon>
        <taxon>Pseudomonadota</taxon>
        <taxon>Alphaproteobacteria</taxon>
        <taxon>Sphingomonadales</taxon>
        <taxon>Sphingomonadaceae</taxon>
        <taxon>Sphingobium</taxon>
    </lineage>
</organism>
<gene>
    <name evidence="1" type="ORF">MU848_03060</name>
</gene>
<accession>A0ABT0DTV8</accession>
<dbReference type="Proteomes" id="UP001203512">
    <property type="component" value="Unassembled WGS sequence"/>
</dbReference>
<proteinExistence type="predicted"/>
<evidence type="ECO:0000313" key="1">
    <source>
        <dbReference type="EMBL" id="MCK0530561.1"/>
    </source>
</evidence>
<evidence type="ECO:0000313" key="2">
    <source>
        <dbReference type="Proteomes" id="UP001203512"/>
    </source>
</evidence>
<sequence>MATLAVDAQDYMRSMGHVALFYPNSEDGPAAAKLLKLAGFVETQMLPFPQGNFYRFVVHDSNRSRGDGIVYLSALPAAQAAVNKAAREALGYGTDKEHEAVKALRAAVEADPEYTFHVGTLVDSFEAIEKMTLDFMDANENDPDLKGRLKVTVNRPRQGNEQIDALLDASPAFGNVTRYAYGRNGLQLFVETDLLSSGQIGDTLILEFDYVWPGYDSHILSVVEL</sequence>
<reference evidence="1 2" key="1">
    <citation type="submission" date="2022-04" db="EMBL/GenBank/DDBJ databases">
        <authorList>
            <person name="Huq M.A."/>
        </authorList>
    </citation>
    <scope>NUCLEOTIDE SEQUENCE [LARGE SCALE GENOMIC DNA]</scope>
    <source>
        <strain evidence="1 2">MAH-33</strain>
    </source>
</reference>